<dbReference type="InterPro" id="IPR036366">
    <property type="entry name" value="PGBDSf"/>
</dbReference>
<keyword evidence="4" id="KW-1185">Reference proteome</keyword>
<dbReference type="InterPro" id="IPR002477">
    <property type="entry name" value="Peptidoglycan-bd-like"/>
</dbReference>
<dbReference type="RefSeq" id="WP_089880546.1">
    <property type="nucleotide sequence ID" value="NZ_FNPF01000003.1"/>
</dbReference>
<dbReference type="Proteomes" id="UP000199286">
    <property type="component" value="Unassembled WGS sequence"/>
</dbReference>
<dbReference type="AlphaFoldDB" id="A0A1H3H8B7"/>
<evidence type="ECO:0000259" key="2">
    <source>
        <dbReference type="Pfam" id="PF01471"/>
    </source>
</evidence>
<feature type="region of interest" description="Disordered" evidence="1">
    <location>
        <begin position="43"/>
        <end position="63"/>
    </location>
</feature>
<feature type="region of interest" description="Disordered" evidence="1">
    <location>
        <begin position="1"/>
        <end position="21"/>
    </location>
</feature>
<reference evidence="3 4" key="1">
    <citation type="submission" date="2016-10" db="EMBL/GenBank/DDBJ databases">
        <authorList>
            <person name="de Groot N.N."/>
        </authorList>
    </citation>
    <scope>NUCLEOTIDE SEQUENCE [LARGE SCALE GENOMIC DNA]</scope>
    <source>
        <strain evidence="3 4">DSM 26880</strain>
    </source>
</reference>
<dbReference type="EMBL" id="FNPF01000003">
    <property type="protein sequence ID" value="SDY11752.1"/>
    <property type="molecule type" value="Genomic_DNA"/>
</dbReference>
<feature type="domain" description="Peptidoglycan binding-like" evidence="2">
    <location>
        <begin position="131"/>
        <end position="172"/>
    </location>
</feature>
<organism evidence="3 4">
    <name type="scientific">Citreimonas salinaria</name>
    <dbReference type="NCBI Taxonomy" id="321339"/>
    <lineage>
        <taxon>Bacteria</taxon>
        <taxon>Pseudomonadati</taxon>
        <taxon>Pseudomonadota</taxon>
        <taxon>Alphaproteobacteria</taxon>
        <taxon>Rhodobacterales</taxon>
        <taxon>Roseobacteraceae</taxon>
        <taxon>Citreimonas</taxon>
    </lineage>
</organism>
<dbReference type="STRING" id="321339.SAMN05444340_103295"/>
<dbReference type="Gene3D" id="1.10.101.10">
    <property type="entry name" value="PGBD-like superfamily/PGBD"/>
    <property type="match status" value="1"/>
</dbReference>
<evidence type="ECO:0000313" key="3">
    <source>
        <dbReference type="EMBL" id="SDY11752.1"/>
    </source>
</evidence>
<gene>
    <name evidence="3" type="ORF">SAMN05444340_103295</name>
</gene>
<dbReference type="OrthoDB" id="7861420at2"/>
<proteinExistence type="predicted"/>
<evidence type="ECO:0000313" key="4">
    <source>
        <dbReference type="Proteomes" id="UP000199286"/>
    </source>
</evidence>
<dbReference type="Pfam" id="PF01471">
    <property type="entry name" value="PG_binding_1"/>
    <property type="match status" value="1"/>
</dbReference>
<dbReference type="InterPro" id="IPR036365">
    <property type="entry name" value="PGBD-like_sf"/>
</dbReference>
<name>A0A1H3H8B7_9RHOB</name>
<evidence type="ECO:0000256" key="1">
    <source>
        <dbReference type="SAM" id="MobiDB-lite"/>
    </source>
</evidence>
<dbReference type="SUPFAM" id="SSF47090">
    <property type="entry name" value="PGBD-like"/>
    <property type="match status" value="1"/>
</dbReference>
<protein>
    <submittedName>
        <fullName evidence="3">Putative peptidoglycan binding domain-containing protein</fullName>
    </submittedName>
</protein>
<accession>A0A1H3H8B7</accession>
<sequence length="193" mass="20004">MAPSVLTGAAPGSARPDGPRRTSRAILRLVLGLAVAGCAAAPADRAPAPVPQPPAGSAPDAEGRCWATEPVPAIYEQVGGEIMVIPAETAPDGTVLQAPVYRRAMVPRLVRPRGEMRFEAPCPAVMTPAFIASLQRALAARGFYVGAPTGRMDGSTRSAVRQYQAGKGLNSDQLSIETARALGLVVVPRSSLE</sequence>